<evidence type="ECO:0000259" key="3">
    <source>
        <dbReference type="SMART" id="SM00382"/>
    </source>
</evidence>
<dbReference type="GO" id="GO:0016887">
    <property type="term" value="F:ATP hydrolysis activity"/>
    <property type="evidence" value="ECO:0007669"/>
    <property type="project" value="InterPro"/>
</dbReference>
<dbReference type="SUPFAM" id="SSF52540">
    <property type="entry name" value="P-loop containing nucleoside triphosphate hydrolases"/>
    <property type="match status" value="1"/>
</dbReference>
<sequence length="674" mass="73261">MTAELGNILGVPEQCFDPDLLAATRRFDAAAEAAIATRDAAVSPVHVLIALARIDGGLTSSLFAHARIPINALTDALASDNANLHRELTGTSLTSDTASAVTQTVFKRLQLDHPEGVAVLDERRVLHGVLTALDERACDLLVRYGRVDLDEWRSEAATAPPEPIDPFRDGDRVDPAAFSPGARDVLDLMRSEAAGLGLERYSTALLLHAMVTAPGDLVEQACQFFRYDLDALRTQTLLLVRGSGTAAPRAAPATDTCDDPLRAVLRKAARLSALRRSTAVSERDLLAALVASPHGLAAGFFRDTGVDTDRLLGYADEYYAERARQPEAPAAPPLAEAMDWFRGRLIGQHTTIERLAPHIERIKRSFARDFPPEDRPRGAFLFCGPSGTGKTITARLLAKVVYGAEADVMTFEMGQFNTREAINFFVGAPPGYVGFGQGRLTNALRDNPRRVFLFDEVEKADNRVLDALLRLLDEGKIGDPAGPVREAHDTVIVVTSNLGTTQFAELGRTQGAPEAATPASQVDQLLASLLGTQEPEANSGQVGPPHGIGTELRHTLQEFFRPEFLNRLDEVLLFAALGPTELRDIAVVELRRLGDRVRDRLGVELDWRDGAAEHIGAAAWRSRPEQAARGVRRCVDDLVPVVLRLLDEAEEAGRRVRRVRVSVEGQRLAVTADD</sequence>
<dbReference type="RefSeq" id="WP_184580642.1">
    <property type="nucleotide sequence ID" value="NZ_JACHJT010000001.1"/>
</dbReference>
<reference evidence="4 5" key="1">
    <citation type="submission" date="2020-08" db="EMBL/GenBank/DDBJ databases">
        <title>Sequencing the genomes of 1000 actinobacteria strains.</title>
        <authorList>
            <person name="Klenk H.-P."/>
        </authorList>
    </citation>
    <scope>NUCLEOTIDE SEQUENCE [LARGE SCALE GENOMIC DNA]</scope>
    <source>
        <strain evidence="4 5">DSM 102030</strain>
    </source>
</reference>
<dbReference type="GO" id="GO:0034605">
    <property type="term" value="P:cellular response to heat"/>
    <property type="evidence" value="ECO:0007669"/>
    <property type="project" value="TreeGrafter"/>
</dbReference>
<protein>
    <submittedName>
        <fullName evidence="4">ATP-dependent Clp protease ATP-binding subunit ClpC</fullName>
    </submittedName>
</protein>
<dbReference type="InterPro" id="IPR003959">
    <property type="entry name" value="ATPase_AAA_core"/>
</dbReference>
<keyword evidence="4" id="KW-0645">Protease</keyword>
<dbReference type="SUPFAM" id="SSF81923">
    <property type="entry name" value="Double Clp-N motif"/>
    <property type="match status" value="2"/>
</dbReference>
<dbReference type="PANTHER" id="PTHR11638:SF18">
    <property type="entry name" value="HEAT SHOCK PROTEIN 104"/>
    <property type="match status" value="1"/>
</dbReference>
<dbReference type="GO" id="GO:0005524">
    <property type="term" value="F:ATP binding"/>
    <property type="evidence" value="ECO:0007669"/>
    <property type="project" value="UniProtKB-KW"/>
</dbReference>
<keyword evidence="5" id="KW-1185">Reference proteome</keyword>
<dbReference type="GO" id="GO:0006508">
    <property type="term" value="P:proteolysis"/>
    <property type="evidence" value="ECO:0007669"/>
    <property type="project" value="UniProtKB-KW"/>
</dbReference>
<dbReference type="PRINTS" id="PR00300">
    <property type="entry name" value="CLPPROTEASEA"/>
</dbReference>
<dbReference type="Pfam" id="PF07724">
    <property type="entry name" value="AAA_2"/>
    <property type="match status" value="1"/>
</dbReference>
<keyword evidence="2 4" id="KW-0067">ATP-binding</keyword>
<dbReference type="SMART" id="SM00382">
    <property type="entry name" value="AAA"/>
    <property type="match status" value="1"/>
</dbReference>
<accession>A0A7W7RJ91</accession>
<feature type="domain" description="AAA+ ATPase" evidence="3">
    <location>
        <begin position="376"/>
        <end position="603"/>
    </location>
</feature>
<dbReference type="PANTHER" id="PTHR11638">
    <property type="entry name" value="ATP-DEPENDENT CLP PROTEASE"/>
    <property type="match status" value="1"/>
</dbReference>
<dbReference type="InterPro" id="IPR027417">
    <property type="entry name" value="P-loop_NTPase"/>
</dbReference>
<gene>
    <name evidence="4" type="ORF">F4561_003765</name>
</gene>
<dbReference type="InterPro" id="IPR050130">
    <property type="entry name" value="ClpA_ClpB"/>
</dbReference>
<dbReference type="GO" id="GO:0008233">
    <property type="term" value="F:peptidase activity"/>
    <property type="evidence" value="ECO:0007669"/>
    <property type="project" value="UniProtKB-KW"/>
</dbReference>
<evidence type="ECO:0000256" key="2">
    <source>
        <dbReference type="ARBA" id="ARBA00022840"/>
    </source>
</evidence>
<dbReference type="GO" id="GO:0005737">
    <property type="term" value="C:cytoplasm"/>
    <property type="evidence" value="ECO:0007669"/>
    <property type="project" value="TreeGrafter"/>
</dbReference>
<keyword evidence="4" id="KW-0378">Hydrolase</keyword>
<keyword evidence="1" id="KW-0547">Nucleotide-binding</keyword>
<dbReference type="InterPro" id="IPR036628">
    <property type="entry name" value="Clp_N_dom_sf"/>
</dbReference>
<dbReference type="Gene3D" id="3.40.50.300">
    <property type="entry name" value="P-loop containing nucleotide triphosphate hydrolases"/>
    <property type="match status" value="1"/>
</dbReference>
<dbReference type="InterPro" id="IPR003593">
    <property type="entry name" value="AAA+_ATPase"/>
</dbReference>
<evidence type="ECO:0000256" key="1">
    <source>
        <dbReference type="ARBA" id="ARBA00022741"/>
    </source>
</evidence>
<name>A0A7W7RJ91_9ACTN</name>
<evidence type="ECO:0000313" key="5">
    <source>
        <dbReference type="Proteomes" id="UP000523007"/>
    </source>
</evidence>
<dbReference type="AlphaFoldDB" id="A0A7W7RJ91"/>
<dbReference type="EMBL" id="JACHJT010000001">
    <property type="protein sequence ID" value="MBB4932945.1"/>
    <property type="molecule type" value="Genomic_DNA"/>
</dbReference>
<evidence type="ECO:0000313" key="4">
    <source>
        <dbReference type="EMBL" id="MBB4932945.1"/>
    </source>
</evidence>
<organism evidence="4 5">
    <name type="scientific">Lipingzhangella halophila</name>
    <dbReference type="NCBI Taxonomy" id="1783352"/>
    <lineage>
        <taxon>Bacteria</taxon>
        <taxon>Bacillati</taxon>
        <taxon>Actinomycetota</taxon>
        <taxon>Actinomycetes</taxon>
        <taxon>Streptosporangiales</taxon>
        <taxon>Nocardiopsidaceae</taxon>
        <taxon>Lipingzhangella</taxon>
    </lineage>
</organism>
<dbReference type="Gene3D" id="1.10.1780.10">
    <property type="entry name" value="Clp, N-terminal domain"/>
    <property type="match status" value="2"/>
</dbReference>
<proteinExistence type="predicted"/>
<comment type="caution">
    <text evidence="4">The sequence shown here is derived from an EMBL/GenBank/DDBJ whole genome shotgun (WGS) entry which is preliminary data.</text>
</comment>
<dbReference type="Proteomes" id="UP000523007">
    <property type="component" value="Unassembled WGS sequence"/>
</dbReference>
<dbReference type="InterPro" id="IPR001270">
    <property type="entry name" value="ClpA/B"/>
</dbReference>